<reference evidence="4 5" key="1">
    <citation type="submission" date="2017-04" db="EMBL/GenBank/DDBJ databases">
        <title>Novel microbial lineages endemic to geothermal iron-oxide mats fill important gaps in the evolutionary history of Archaea.</title>
        <authorList>
            <person name="Jay Z.J."/>
            <person name="Beam J.P."/>
            <person name="Dlakic M."/>
            <person name="Rusch D.B."/>
            <person name="Kozubal M.A."/>
            <person name="Inskeep W.P."/>
        </authorList>
    </citation>
    <scope>NUCLEOTIDE SEQUENCE [LARGE SCALE GENOMIC DNA]</scope>
    <source>
        <strain evidence="4">ECH_B_2</strain>
    </source>
</reference>
<dbReference type="SUPFAM" id="SSF56112">
    <property type="entry name" value="Protein kinase-like (PK-like)"/>
    <property type="match status" value="1"/>
</dbReference>
<dbReference type="InterPro" id="IPR011009">
    <property type="entry name" value="Kinase-like_dom_sf"/>
</dbReference>
<evidence type="ECO:0000259" key="3">
    <source>
        <dbReference type="Pfam" id="PF03109"/>
    </source>
</evidence>
<dbReference type="PANTHER" id="PTHR10566:SF113">
    <property type="entry name" value="PROTEIN ACTIVITY OF BC1 COMPLEX KINASE 7, CHLOROPLASTIC"/>
    <property type="match status" value="1"/>
</dbReference>
<dbReference type="EMBL" id="NEXH01000007">
    <property type="protein sequence ID" value="PSN95714.1"/>
    <property type="molecule type" value="Genomic_DNA"/>
</dbReference>
<dbReference type="AlphaFoldDB" id="A0A2R6BAM4"/>
<dbReference type="CDD" id="cd05121">
    <property type="entry name" value="ABC1_ADCK3-like"/>
    <property type="match status" value="1"/>
</dbReference>
<evidence type="ECO:0000313" key="4">
    <source>
        <dbReference type="EMBL" id="PSN95714.1"/>
    </source>
</evidence>
<dbReference type="Proteomes" id="UP000241284">
    <property type="component" value="Unassembled WGS sequence"/>
</dbReference>
<comment type="caution">
    <text evidence="4">The sequence shown here is derived from an EMBL/GenBank/DDBJ whole genome shotgun (WGS) entry which is preliminary data.</text>
</comment>
<evidence type="ECO:0000256" key="2">
    <source>
        <dbReference type="SAM" id="Phobius"/>
    </source>
</evidence>
<evidence type="ECO:0000256" key="1">
    <source>
        <dbReference type="ARBA" id="ARBA00009670"/>
    </source>
</evidence>
<dbReference type="Pfam" id="PF03109">
    <property type="entry name" value="ABC1"/>
    <property type="match status" value="1"/>
</dbReference>
<comment type="similarity">
    <text evidence="1">Belongs to the protein kinase superfamily. ADCK protein kinase family.</text>
</comment>
<protein>
    <recommendedName>
        <fullName evidence="3">ABC1 atypical kinase-like domain-containing protein</fullName>
    </recommendedName>
</protein>
<organism evidence="4 5">
    <name type="scientific">Candidatus Marsarchaeota G2 archaeon ECH_B_2</name>
    <dbReference type="NCBI Taxonomy" id="1978160"/>
    <lineage>
        <taxon>Archaea</taxon>
        <taxon>Candidatus Marsarchaeota</taxon>
        <taxon>Candidatus Marsarchaeota group 2</taxon>
    </lineage>
</organism>
<sequence>MAPPLRRFIKVAYKLLPILIVYAWYRRTHRGKEPTPKEAARLSRQGRSLYEALASLGPAFIKLGQILSSRPDILPPQYIRELEKLQDDVPPADFSETKRMIEEDLGPLEKVFEDFKPTPIASASLGQVYEAKYRGERVAVKVNRPGVKRMIEQDGAVLKWLLRFLGLFVDKNVAYSISSVVEDYLEHVDDEIDYLKEASNMEMLAKELRGQGVVVPRVFREVTSHRVLVMSYHEGIKISQVEELRRVGVDTQRLARKVSRLFIGMVLDKPIFHADPHPGNISIGQGGEIILYDYGMVGSLDAHTKKHLVRLYASFSLRDPKSIVDELLELGALDPEANRYVVERGFELAIRELGGESVAEWEFERLMDLANRLIYRFPFKLPRQLVLYMRMAGILDGVCLKLDPEFNLLKIIVSLLTEKGYLDEVRMDNVRSFISSMLETIVLVNRVGPSLLRRLEAQDFTNHRGGRQSRMAVPSTFIFAASLLYLHFNVHDQLPAYLGMVLAFILLLYDALKR</sequence>
<feature type="transmembrane region" description="Helical" evidence="2">
    <location>
        <begin position="494"/>
        <end position="512"/>
    </location>
</feature>
<proteinExistence type="inferred from homology"/>
<dbReference type="InterPro" id="IPR050154">
    <property type="entry name" value="UbiB_kinase"/>
</dbReference>
<evidence type="ECO:0000313" key="5">
    <source>
        <dbReference type="Proteomes" id="UP000241284"/>
    </source>
</evidence>
<keyword evidence="2" id="KW-1133">Transmembrane helix</keyword>
<gene>
    <name evidence="4" type="ORF">B9Q06_04925</name>
</gene>
<dbReference type="InterPro" id="IPR004147">
    <property type="entry name" value="ABC1_dom"/>
</dbReference>
<feature type="domain" description="ABC1 atypical kinase-like" evidence="3">
    <location>
        <begin position="84"/>
        <end position="324"/>
    </location>
</feature>
<dbReference type="PANTHER" id="PTHR10566">
    <property type="entry name" value="CHAPERONE-ACTIVITY OF BC1 COMPLEX CABC1 -RELATED"/>
    <property type="match status" value="1"/>
</dbReference>
<name>A0A2R6BAM4_9ARCH</name>
<accession>A0A2R6BAM4</accession>
<keyword evidence="2" id="KW-0812">Transmembrane</keyword>
<keyword evidence="2" id="KW-0472">Membrane</keyword>